<dbReference type="HOGENOM" id="CLU_3382345_0_0_6"/>
<accession>W8V153</accession>
<evidence type="ECO:0000313" key="2">
    <source>
        <dbReference type="Proteomes" id="UP000019586"/>
    </source>
</evidence>
<proteinExistence type="predicted"/>
<evidence type="ECO:0000313" key="1">
    <source>
        <dbReference type="EMBL" id="AHM81618.1"/>
    </source>
</evidence>
<dbReference type="AlphaFoldDB" id="W8V153"/>
<dbReference type="KEGG" id="kps:KPNJ2_04846"/>
<reference evidence="1 2" key="1">
    <citation type="journal article" date="2014" name="Proc. Natl. Acad. Sci. U.S.A.">
        <title>Molecular dissection of the evolution of carbapenem-resistant multilocus sequence type 258 Klebsiella pneumoniae.</title>
        <authorList>
            <person name="Deleo F.R."/>
            <person name="Chen L."/>
            <person name="Porcella S.F."/>
            <person name="Martens C.A."/>
            <person name="Kobayashi S.D."/>
            <person name="Porter A.R."/>
            <person name="Chavda K.D."/>
            <person name="Jacobs M.R."/>
            <person name="Mathema B."/>
            <person name="Olsen R.J."/>
            <person name="Bonomo R.A."/>
            <person name="Musser J.M."/>
            <person name="Kreiswirth B.N."/>
        </authorList>
    </citation>
    <scope>NUCLEOTIDE SEQUENCE [LARGE SCALE GENOMIC DNA]</scope>
    <source>
        <strain evidence="1">30684/NJST258_2</strain>
    </source>
</reference>
<gene>
    <name evidence="1" type="ORF">KPNJ2_04846</name>
</gene>
<sequence>MILEAKACITCVKPFSAANFRADRQSDKTGILI</sequence>
<organism evidence="1 2">
    <name type="scientific">Klebsiella pneumoniae 30684/NJST258_2</name>
    <dbReference type="NCBI Taxonomy" id="1420013"/>
    <lineage>
        <taxon>Bacteria</taxon>
        <taxon>Pseudomonadati</taxon>
        <taxon>Pseudomonadota</taxon>
        <taxon>Gammaproteobacteria</taxon>
        <taxon>Enterobacterales</taxon>
        <taxon>Enterobacteriaceae</taxon>
        <taxon>Klebsiella/Raoultella group</taxon>
        <taxon>Klebsiella</taxon>
        <taxon>Klebsiella pneumoniae complex</taxon>
    </lineage>
</organism>
<name>W8V153_KLEPN</name>
<dbReference type="Proteomes" id="UP000019586">
    <property type="component" value="Chromosome"/>
</dbReference>
<dbReference type="EMBL" id="CP006918">
    <property type="protein sequence ID" value="AHM81618.1"/>
    <property type="molecule type" value="Genomic_DNA"/>
</dbReference>
<protein>
    <submittedName>
        <fullName evidence="1">Uncharacterized protein</fullName>
    </submittedName>
</protein>